<reference evidence="2 3" key="1">
    <citation type="submission" date="2020-08" db="EMBL/GenBank/DDBJ databases">
        <authorList>
            <person name="Liu C."/>
            <person name="Sun Q."/>
        </authorList>
    </citation>
    <scope>NUCLEOTIDE SEQUENCE [LARGE SCALE GENOMIC DNA]</scope>
    <source>
        <strain evidence="2 3">NSJ-22</strain>
    </source>
</reference>
<organism evidence="2 3">
    <name type="scientific">Catenibacterium faecis</name>
    <dbReference type="NCBI Taxonomy" id="2764323"/>
    <lineage>
        <taxon>Bacteria</taxon>
        <taxon>Bacillati</taxon>
        <taxon>Bacillota</taxon>
        <taxon>Erysipelotrichia</taxon>
        <taxon>Erysipelotrichales</taxon>
        <taxon>Coprobacillaceae</taxon>
        <taxon>Catenibacterium</taxon>
    </lineage>
</organism>
<dbReference type="EMBL" id="JACRWG010000116">
    <property type="protein sequence ID" value="MBC6011091.1"/>
    <property type="molecule type" value="Genomic_DNA"/>
</dbReference>
<comment type="caution">
    <text evidence="2">The sequence shown here is derived from an EMBL/GenBank/DDBJ whole genome shotgun (WGS) entry which is preliminary data.</text>
</comment>
<gene>
    <name evidence="2" type="ORF">H8909_12920</name>
</gene>
<proteinExistence type="predicted"/>
<dbReference type="Proteomes" id="UP000603474">
    <property type="component" value="Unassembled WGS sequence"/>
</dbReference>
<keyword evidence="1" id="KW-0472">Membrane</keyword>
<accession>A0ABR7KEC9</accession>
<name>A0ABR7KEC9_9FIRM</name>
<keyword evidence="1" id="KW-0812">Transmembrane</keyword>
<sequence>MKLLYRFCLLIAIILSHIMCALVAYNYCNMEWEIKVGGTSVPVEMAYLYAIPFVIGIVLCLIGAFYFKKNHVNIIIRRYKCETKINQNV</sequence>
<evidence type="ECO:0000313" key="3">
    <source>
        <dbReference type="Proteomes" id="UP000603474"/>
    </source>
</evidence>
<feature type="transmembrane region" description="Helical" evidence="1">
    <location>
        <begin position="47"/>
        <end position="67"/>
    </location>
</feature>
<protein>
    <submittedName>
        <fullName evidence="2">Uncharacterized protein</fullName>
    </submittedName>
</protein>
<keyword evidence="3" id="KW-1185">Reference proteome</keyword>
<evidence type="ECO:0000256" key="1">
    <source>
        <dbReference type="SAM" id="Phobius"/>
    </source>
</evidence>
<feature type="transmembrane region" description="Helical" evidence="1">
    <location>
        <begin position="7"/>
        <end position="27"/>
    </location>
</feature>
<dbReference type="RefSeq" id="WP_187013115.1">
    <property type="nucleotide sequence ID" value="NZ_JACRWG010000116.1"/>
</dbReference>
<evidence type="ECO:0000313" key="2">
    <source>
        <dbReference type="EMBL" id="MBC6011091.1"/>
    </source>
</evidence>
<keyword evidence="1" id="KW-1133">Transmembrane helix</keyword>